<evidence type="ECO:0000313" key="6">
    <source>
        <dbReference type="Proteomes" id="UP000683493"/>
    </source>
</evidence>
<dbReference type="InterPro" id="IPR058636">
    <property type="entry name" value="Beta-barrel_YknX"/>
</dbReference>
<dbReference type="EMBL" id="CP076724">
    <property type="protein sequence ID" value="QWV97827.1"/>
    <property type="molecule type" value="Genomic_DNA"/>
</dbReference>
<keyword evidence="6" id="KW-1185">Reference proteome</keyword>
<sequence>MKRKLIPILLLVAVLVGAGYFFTHRAKSDAEATSIVLSGNIEAHESVVGFKVPGRLAELPVEEGQLVKAGDVLARLDQGDYRQQMQIDEAAVGTREAELGLATAGSRPQEKKAAHQSVLDAQADYELKKHDLQRYQSLYEKDEVSAQVRDTAAAALKRSQAALERVKQNYDQVLEGVRKEQVDVNRAAVRSARQALELSKIKLSYTTLLAPITGVVLVRQAELGEVLTAGTPVATIADLDHLWMRGYLGETDLGRVKLGQVATVKTDSYPGRTYRGRVSFISSQAEFTPKSVETHKERVTLVYRIKIELENPAHELKPGMPADATLAVAPAR</sequence>
<feature type="domain" description="YknX-like beta-barrel" evidence="4">
    <location>
        <begin position="245"/>
        <end position="320"/>
    </location>
</feature>
<feature type="domain" description="YbhG-like alpha-helical hairpin" evidence="3">
    <location>
        <begin position="76"/>
        <end position="202"/>
    </location>
</feature>
<gene>
    <name evidence="5" type="ORF">KP005_00585</name>
</gene>
<dbReference type="Proteomes" id="UP000683493">
    <property type="component" value="Chromosome"/>
</dbReference>
<accession>A0ABX8JMJ3</accession>
<keyword evidence="2" id="KW-0175">Coiled coil</keyword>
<protein>
    <submittedName>
        <fullName evidence="5">Efflux RND transporter periplasmic adaptor subunit</fullName>
    </submittedName>
</protein>
<evidence type="ECO:0000259" key="3">
    <source>
        <dbReference type="Pfam" id="PF25881"/>
    </source>
</evidence>
<organism evidence="5 6">
    <name type="scientific">Geomonas diazotrophica</name>
    <dbReference type="NCBI Taxonomy" id="2843197"/>
    <lineage>
        <taxon>Bacteria</taxon>
        <taxon>Pseudomonadati</taxon>
        <taxon>Thermodesulfobacteriota</taxon>
        <taxon>Desulfuromonadia</taxon>
        <taxon>Geobacterales</taxon>
        <taxon>Geobacteraceae</taxon>
        <taxon>Geomonas</taxon>
    </lineage>
</organism>
<dbReference type="Pfam" id="PF25990">
    <property type="entry name" value="Beta-barrel_YknX"/>
    <property type="match status" value="1"/>
</dbReference>
<dbReference type="PANTHER" id="PTHR32347:SF29">
    <property type="entry name" value="UPF0194 MEMBRANE PROTEIN YBHG"/>
    <property type="match status" value="1"/>
</dbReference>
<evidence type="ECO:0000256" key="1">
    <source>
        <dbReference type="ARBA" id="ARBA00004196"/>
    </source>
</evidence>
<dbReference type="PANTHER" id="PTHR32347">
    <property type="entry name" value="EFFLUX SYSTEM COMPONENT YKNX-RELATED"/>
    <property type="match status" value="1"/>
</dbReference>
<comment type="subcellular location">
    <subcellularLocation>
        <location evidence="1">Cell envelope</location>
    </subcellularLocation>
</comment>
<evidence type="ECO:0000313" key="5">
    <source>
        <dbReference type="EMBL" id="QWV97827.1"/>
    </source>
</evidence>
<evidence type="ECO:0000259" key="4">
    <source>
        <dbReference type="Pfam" id="PF25990"/>
    </source>
</evidence>
<proteinExistence type="predicted"/>
<dbReference type="Pfam" id="PF25881">
    <property type="entry name" value="HH_YBHG"/>
    <property type="match status" value="1"/>
</dbReference>
<dbReference type="InterPro" id="IPR059052">
    <property type="entry name" value="HH_YbhG-like"/>
</dbReference>
<name>A0ABX8JMJ3_9BACT</name>
<evidence type="ECO:0000256" key="2">
    <source>
        <dbReference type="ARBA" id="ARBA00023054"/>
    </source>
</evidence>
<dbReference type="InterPro" id="IPR050465">
    <property type="entry name" value="UPF0194_transport"/>
</dbReference>
<reference evidence="5 6" key="1">
    <citation type="submission" date="2021-06" db="EMBL/GenBank/DDBJ databases">
        <title>Gemonas diversity in paddy soil.</title>
        <authorList>
            <person name="Liu G."/>
        </authorList>
    </citation>
    <scope>NUCLEOTIDE SEQUENCE [LARGE SCALE GENOMIC DNA]</scope>
    <source>
        <strain evidence="5 6">RG29</strain>
    </source>
</reference>